<dbReference type="InterPro" id="IPR001650">
    <property type="entry name" value="Helicase_C-like"/>
</dbReference>
<dbReference type="SUPFAM" id="SSF52540">
    <property type="entry name" value="P-loop containing nucleoside triphosphate hydrolases"/>
    <property type="match status" value="2"/>
</dbReference>
<accession>G4QF85</accession>
<dbReference type="Gene3D" id="3.40.50.300">
    <property type="entry name" value="P-loop containing nucleotide triphosphate hydrolases"/>
    <property type="match status" value="2"/>
</dbReference>
<keyword evidence="8 21" id="KW-0347">Helicase</keyword>
<dbReference type="Gene3D" id="1.10.10.10">
    <property type="entry name" value="Winged helix-like DNA-binding domain superfamily/Winged helix DNA-binding domain"/>
    <property type="match status" value="1"/>
</dbReference>
<comment type="similarity">
    <text evidence="3">Belongs to the helicase family. RecQ subfamily.</text>
</comment>
<dbReference type="GO" id="GO:0030894">
    <property type="term" value="C:replisome"/>
    <property type="evidence" value="ECO:0007669"/>
    <property type="project" value="TreeGrafter"/>
</dbReference>
<evidence type="ECO:0000256" key="8">
    <source>
        <dbReference type="ARBA" id="ARBA00022806"/>
    </source>
</evidence>
<dbReference type="Pfam" id="PF00271">
    <property type="entry name" value="Helicase_C"/>
    <property type="match status" value="1"/>
</dbReference>
<comment type="catalytic activity">
    <reaction evidence="15">
        <text>Couples ATP hydrolysis with the unwinding of duplex DNA by translocating in the 3'-5' direction.</text>
        <dbReference type="EC" id="5.6.2.4"/>
    </reaction>
</comment>
<dbReference type="CDD" id="cd18794">
    <property type="entry name" value="SF2_C_RecQ"/>
    <property type="match status" value="1"/>
</dbReference>
<name>G4QF85_GLANF</name>
<evidence type="ECO:0000256" key="17">
    <source>
        <dbReference type="SAM" id="MobiDB-lite"/>
    </source>
</evidence>
<evidence type="ECO:0000313" key="21">
    <source>
        <dbReference type="EMBL" id="AEP28429.1"/>
    </source>
</evidence>
<dbReference type="FunFam" id="3.40.50.300:FF:000296">
    <property type="entry name" value="ATP-dependent DNA helicase RecQ"/>
    <property type="match status" value="1"/>
</dbReference>
<dbReference type="GO" id="GO:0006310">
    <property type="term" value="P:DNA recombination"/>
    <property type="evidence" value="ECO:0007669"/>
    <property type="project" value="UniProtKB-UniRule"/>
</dbReference>
<dbReference type="InterPro" id="IPR010997">
    <property type="entry name" value="HRDC-like_sf"/>
</dbReference>
<dbReference type="GO" id="GO:0043138">
    <property type="term" value="F:3'-5' DNA helicase activity"/>
    <property type="evidence" value="ECO:0007669"/>
    <property type="project" value="UniProtKB-EC"/>
</dbReference>
<dbReference type="InterPro" id="IPR004589">
    <property type="entry name" value="DNA_helicase_ATP-dep_RecQ"/>
</dbReference>
<dbReference type="Pfam" id="PF09382">
    <property type="entry name" value="RQC"/>
    <property type="match status" value="1"/>
</dbReference>
<comment type="cofactor">
    <cofactor evidence="2">
        <name>Zn(2+)</name>
        <dbReference type="ChEBI" id="CHEBI:29105"/>
    </cofactor>
</comment>
<comment type="cofactor">
    <cofactor evidence="1">
        <name>Mg(2+)</name>
        <dbReference type="ChEBI" id="CHEBI:18420"/>
    </cofactor>
</comment>
<dbReference type="SMART" id="SM00487">
    <property type="entry name" value="DEXDc"/>
    <property type="match status" value="1"/>
</dbReference>
<sequence length="627" mass="70484">MSLIAEKPDAVSDADNSGTDLTTAKSAEGQHNQQCAKILKDTFGYSEFRPGQMEVIDKVLNGQDTLILLPTGGGKSLCYQVPALVLEGITIVVSPLISLMQDQVQQLTAQGVNAAYLNSSQDAEQSQKITEQLYNGELDLLYVAPERLLQSYFLNSLQRVNVSLIAVDEAHCVSHWGHDFRQDYRQLGRLKSHFDNVPFIALTATADHATQVDIQHQLQLDNPFVFKGGFDRPNIRYNLLAKYKGFEQVVTFVKQQEGAAGIVYCNSRAKVDDLTQRLQSAGIKCDAYHAGHDTATREFVQTQFLKDDLQVVVATVAFGMGINKSNVRFVVHHDVPRSVESYYQETGRAGRDGMPAEALLLFDERDAARIKQWISTGTAADRYDIEMHKFEAMESFAEAQTCRRQVLLNYFSDYREEQCGNCDICLDPPKVFEGTTQAQQILSCVYRLKQDTSVQYVIDVLRGKSIRKILDNKHNELSTYGIGKDQSDNYWHNIIQQLIHQGLLRIDMTMSGILRINESARSVLKAERIVQLAVPKLSVDTSKRNKAEPVNIDRQLFAKLKHLRKQIAEEENVPAFVIFSDATLADMTDKMPTDKTQFIGVTGVGQTKLERYGMAFISLIEDYLATR</sequence>
<feature type="domain" description="Helicase C-terminal" evidence="20">
    <location>
        <begin position="245"/>
        <end position="398"/>
    </location>
</feature>
<evidence type="ECO:0000256" key="3">
    <source>
        <dbReference type="ARBA" id="ARBA00005446"/>
    </source>
</evidence>
<dbReference type="InterPro" id="IPR044876">
    <property type="entry name" value="HRDC_dom_sf"/>
</dbReference>
<keyword evidence="7" id="KW-0378">Hydrolase</keyword>
<dbReference type="PROSITE" id="PS51194">
    <property type="entry name" value="HELICASE_CTER"/>
    <property type="match status" value="1"/>
</dbReference>
<dbReference type="GO" id="GO:0009378">
    <property type="term" value="F:four-way junction helicase activity"/>
    <property type="evidence" value="ECO:0007669"/>
    <property type="project" value="TreeGrafter"/>
</dbReference>
<evidence type="ECO:0000256" key="12">
    <source>
        <dbReference type="ARBA" id="ARBA00023172"/>
    </source>
</evidence>
<dbReference type="InterPro" id="IPR002121">
    <property type="entry name" value="HRDC_dom"/>
</dbReference>
<dbReference type="InterPro" id="IPR036388">
    <property type="entry name" value="WH-like_DNA-bd_sf"/>
</dbReference>
<evidence type="ECO:0000259" key="20">
    <source>
        <dbReference type="PROSITE" id="PS51194"/>
    </source>
</evidence>
<feature type="region of interest" description="Disordered" evidence="17">
    <location>
        <begin position="1"/>
        <end position="28"/>
    </location>
</feature>
<dbReference type="GO" id="GO:0003677">
    <property type="term" value="F:DNA binding"/>
    <property type="evidence" value="ECO:0007669"/>
    <property type="project" value="UniProtKB-KW"/>
</dbReference>
<feature type="domain" description="Helicase ATP-binding" evidence="19">
    <location>
        <begin position="56"/>
        <end position="224"/>
    </location>
</feature>
<evidence type="ECO:0000256" key="14">
    <source>
        <dbReference type="ARBA" id="ARBA00023235"/>
    </source>
</evidence>
<dbReference type="Gene3D" id="1.10.150.80">
    <property type="entry name" value="HRDC domain"/>
    <property type="match status" value="1"/>
</dbReference>
<dbReference type="InterPro" id="IPR018982">
    <property type="entry name" value="RQC_domain"/>
</dbReference>
<dbReference type="HOGENOM" id="CLU_001103_14_3_6"/>
<proteinExistence type="inferred from homology"/>
<keyword evidence="4" id="KW-0479">Metal-binding</keyword>
<dbReference type="PROSITE" id="PS50967">
    <property type="entry name" value="HRDC"/>
    <property type="match status" value="1"/>
</dbReference>
<dbReference type="Pfam" id="PF16124">
    <property type="entry name" value="RecQ_Zn_bind"/>
    <property type="match status" value="1"/>
</dbReference>
<dbReference type="NCBIfam" id="TIGR01389">
    <property type="entry name" value="recQ"/>
    <property type="match status" value="1"/>
</dbReference>
<dbReference type="STRING" id="1085623.GNIT_0275"/>
<keyword evidence="11" id="KW-0238">DNA-binding</keyword>
<dbReference type="PROSITE" id="PS51192">
    <property type="entry name" value="HELICASE_ATP_BIND_1"/>
    <property type="match status" value="1"/>
</dbReference>
<dbReference type="GO" id="GO:0046872">
    <property type="term" value="F:metal ion binding"/>
    <property type="evidence" value="ECO:0007669"/>
    <property type="project" value="UniProtKB-KW"/>
</dbReference>
<dbReference type="GO" id="GO:0043590">
    <property type="term" value="C:bacterial nucleoid"/>
    <property type="evidence" value="ECO:0007669"/>
    <property type="project" value="TreeGrafter"/>
</dbReference>
<feature type="compositionally biased region" description="Polar residues" evidence="17">
    <location>
        <begin position="14"/>
        <end position="28"/>
    </location>
</feature>
<dbReference type="SMART" id="SM00490">
    <property type="entry name" value="HELICc"/>
    <property type="match status" value="1"/>
</dbReference>
<protein>
    <recommendedName>
        <fullName evidence="16">DNA helicase RecQ</fullName>
        <ecNumber evidence="16">5.6.2.4</ecNumber>
    </recommendedName>
</protein>
<evidence type="ECO:0000259" key="19">
    <source>
        <dbReference type="PROSITE" id="PS51192"/>
    </source>
</evidence>
<feature type="compositionally biased region" description="Basic and acidic residues" evidence="17">
    <location>
        <begin position="1"/>
        <end position="10"/>
    </location>
</feature>
<evidence type="ECO:0000256" key="11">
    <source>
        <dbReference type="ARBA" id="ARBA00023125"/>
    </source>
</evidence>
<keyword evidence="10" id="KW-0067">ATP-binding</keyword>
<dbReference type="PANTHER" id="PTHR13710">
    <property type="entry name" value="DNA HELICASE RECQ FAMILY MEMBER"/>
    <property type="match status" value="1"/>
</dbReference>
<dbReference type="Proteomes" id="UP000009282">
    <property type="component" value="Chromosome"/>
</dbReference>
<keyword evidence="5" id="KW-0547">Nucleotide-binding</keyword>
<dbReference type="FunFam" id="3.40.50.300:FF:000156">
    <property type="entry name" value="ATP-dependent DNA helicase recQ"/>
    <property type="match status" value="1"/>
</dbReference>
<evidence type="ECO:0000313" key="22">
    <source>
        <dbReference type="Proteomes" id="UP000009282"/>
    </source>
</evidence>
<gene>
    <name evidence="21" type="primary">recQ</name>
    <name evidence="21" type="ordered locus">GNIT_0275</name>
</gene>
<dbReference type="KEGG" id="gni:GNIT_0275"/>
<evidence type="ECO:0000256" key="7">
    <source>
        <dbReference type="ARBA" id="ARBA00022801"/>
    </source>
</evidence>
<evidence type="ECO:0000256" key="10">
    <source>
        <dbReference type="ARBA" id="ARBA00022840"/>
    </source>
</evidence>
<dbReference type="Pfam" id="PF00270">
    <property type="entry name" value="DEAD"/>
    <property type="match status" value="1"/>
</dbReference>
<evidence type="ECO:0000256" key="5">
    <source>
        <dbReference type="ARBA" id="ARBA00022741"/>
    </source>
</evidence>
<dbReference type="InterPro" id="IPR027417">
    <property type="entry name" value="P-loop_NTPase"/>
</dbReference>
<keyword evidence="6" id="KW-0227">DNA damage</keyword>
<dbReference type="GO" id="GO:0006281">
    <property type="term" value="P:DNA repair"/>
    <property type="evidence" value="ECO:0007669"/>
    <property type="project" value="UniProtKB-KW"/>
</dbReference>
<dbReference type="GO" id="GO:0005524">
    <property type="term" value="F:ATP binding"/>
    <property type="evidence" value="ECO:0007669"/>
    <property type="project" value="UniProtKB-KW"/>
</dbReference>
<dbReference type="EMBL" id="CP003060">
    <property type="protein sequence ID" value="AEP28429.1"/>
    <property type="molecule type" value="Genomic_DNA"/>
</dbReference>
<dbReference type="Pfam" id="PF00570">
    <property type="entry name" value="HRDC"/>
    <property type="match status" value="1"/>
</dbReference>
<dbReference type="FunFam" id="1.10.10.10:FF:000175">
    <property type="entry name" value="ATP-dependent DNA helicase RecQ"/>
    <property type="match status" value="1"/>
</dbReference>
<evidence type="ECO:0000256" key="15">
    <source>
        <dbReference type="ARBA" id="ARBA00034617"/>
    </source>
</evidence>
<dbReference type="EC" id="5.6.2.4" evidence="16"/>
<dbReference type="GO" id="GO:0006260">
    <property type="term" value="P:DNA replication"/>
    <property type="evidence" value="ECO:0007669"/>
    <property type="project" value="InterPro"/>
</dbReference>
<organism evidence="21 22">
    <name type="scientific">Glaciecola nitratireducens (strain JCM 12485 / KCTC 12276 / FR1064)</name>
    <dbReference type="NCBI Taxonomy" id="1085623"/>
    <lineage>
        <taxon>Bacteria</taxon>
        <taxon>Pseudomonadati</taxon>
        <taxon>Pseudomonadota</taxon>
        <taxon>Gammaproteobacteria</taxon>
        <taxon>Alteromonadales</taxon>
        <taxon>Alteromonadaceae</taxon>
        <taxon>Brumicola</taxon>
    </lineage>
</organism>
<evidence type="ECO:0000256" key="2">
    <source>
        <dbReference type="ARBA" id="ARBA00001947"/>
    </source>
</evidence>
<evidence type="ECO:0000256" key="9">
    <source>
        <dbReference type="ARBA" id="ARBA00022833"/>
    </source>
</evidence>
<evidence type="ECO:0000259" key="18">
    <source>
        <dbReference type="PROSITE" id="PS50967"/>
    </source>
</evidence>
<dbReference type="GO" id="GO:0016787">
    <property type="term" value="F:hydrolase activity"/>
    <property type="evidence" value="ECO:0007669"/>
    <property type="project" value="UniProtKB-KW"/>
</dbReference>
<reference evidence="21 22" key="1">
    <citation type="journal article" date="2011" name="J. Bacteriol.">
        <title>Complete genome sequence of seawater bacterium Glaciecola nitratireducens FR1064T.</title>
        <authorList>
            <person name="Bian F."/>
            <person name="Qin Q.L."/>
            <person name="Xie B.B."/>
            <person name="Shu Y.L."/>
            <person name="Zhang X.Y."/>
            <person name="Yu Y."/>
            <person name="Chen B."/>
            <person name="Chen X.L."/>
            <person name="Zhou B.C."/>
            <person name="Zhang Y.Z."/>
        </authorList>
    </citation>
    <scope>NUCLEOTIDE SEQUENCE [LARGE SCALE GENOMIC DNA]</scope>
    <source>
        <strain evidence="22">JCM 12485 / KCTC 12276 / FR1064</strain>
    </source>
</reference>
<dbReference type="GO" id="GO:0009432">
    <property type="term" value="P:SOS response"/>
    <property type="evidence" value="ECO:0007669"/>
    <property type="project" value="UniProtKB-UniRule"/>
</dbReference>
<evidence type="ECO:0000256" key="4">
    <source>
        <dbReference type="ARBA" id="ARBA00022723"/>
    </source>
</evidence>
<dbReference type="PANTHER" id="PTHR13710:SF105">
    <property type="entry name" value="ATP-DEPENDENT DNA HELICASE Q1"/>
    <property type="match status" value="1"/>
</dbReference>
<dbReference type="NCBIfam" id="TIGR00614">
    <property type="entry name" value="recQ_fam"/>
    <property type="match status" value="1"/>
</dbReference>
<dbReference type="GO" id="GO:0005737">
    <property type="term" value="C:cytoplasm"/>
    <property type="evidence" value="ECO:0007669"/>
    <property type="project" value="TreeGrafter"/>
</dbReference>
<evidence type="ECO:0000256" key="1">
    <source>
        <dbReference type="ARBA" id="ARBA00001946"/>
    </source>
</evidence>
<dbReference type="CDD" id="cd17920">
    <property type="entry name" value="DEXHc_RecQ"/>
    <property type="match status" value="1"/>
</dbReference>
<dbReference type="SUPFAM" id="SSF47819">
    <property type="entry name" value="HRDC-like"/>
    <property type="match status" value="1"/>
</dbReference>
<dbReference type="FunFam" id="1.10.150.80:FF:000002">
    <property type="entry name" value="ATP-dependent DNA helicase RecQ"/>
    <property type="match status" value="1"/>
</dbReference>
<keyword evidence="12" id="KW-0233">DNA recombination</keyword>
<feature type="domain" description="HRDC" evidence="18">
    <location>
        <begin position="550"/>
        <end position="627"/>
    </location>
</feature>
<dbReference type="eggNOG" id="COG0514">
    <property type="taxonomic scope" value="Bacteria"/>
</dbReference>
<dbReference type="InterPro" id="IPR032284">
    <property type="entry name" value="RecQ_Zn-bd"/>
</dbReference>
<dbReference type="AlphaFoldDB" id="G4QF85"/>
<evidence type="ECO:0000256" key="6">
    <source>
        <dbReference type="ARBA" id="ARBA00022763"/>
    </source>
</evidence>
<keyword evidence="9" id="KW-0862">Zinc</keyword>
<dbReference type="SMART" id="SM00341">
    <property type="entry name" value="HRDC"/>
    <property type="match status" value="1"/>
</dbReference>
<dbReference type="InterPro" id="IPR011545">
    <property type="entry name" value="DEAD/DEAH_box_helicase_dom"/>
</dbReference>
<dbReference type="SMART" id="SM00956">
    <property type="entry name" value="RQC"/>
    <property type="match status" value="1"/>
</dbReference>
<keyword evidence="22" id="KW-1185">Reference proteome</keyword>
<keyword evidence="13" id="KW-0234">DNA repair</keyword>
<evidence type="ECO:0000256" key="16">
    <source>
        <dbReference type="NCBIfam" id="TIGR01389"/>
    </source>
</evidence>
<dbReference type="InterPro" id="IPR006293">
    <property type="entry name" value="DNA_helicase_ATP-dep_RecQ_bac"/>
</dbReference>
<dbReference type="InterPro" id="IPR014001">
    <property type="entry name" value="Helicase_ATP-bd"/>
</dbReference>
<keyword evidence="14" id="KW-0413">Isomerase</keyword>
<evidence type="ECO:0000256" key="13">
    <source>
        <dbReference type="ARBA" id="ARBA00023204"/>
    </source>
</evidence>